<dbReference type="GO" id="GO:0006355">
    <property type="term" value="P:regulation of DNA-templated transcription"/>
    <property type="evidence" value="ECO:0007669"/>
    <property type="project" value="InterPro"/>
</dbReference>
<evidence type="ECO:0000313" key="3">
    <source>
        <dbReference type="Proteomes" id="UP000185783"/>
    </source>
</evidence>
<evidence type="ECO:0000313" key="2">
    <source>
        <dbReference type="EMBL" id="OKL45451.1"/>
    </source>
</evidence>
<comment type="caution">
    <text evidence="2">The sequence shown here is derived from an EMBL/GenBank/DDBJ whole genome shotgun (WGS) entry which is preliminary data.</text>
</comment>
<organism evidence="2 3">
    <name type="scientific">Pseudovibrio exalbescens</name>
    <dbReference type="NCBI Taxonomy" id="197461"/>
    <lineage>
        <taxon>Bacteria</taxon>
        <taxon>Pseudomonadati</taxon>
        <taxon>Pseudomonadota</taxon>
        <taxon>Alphaproteobacteria</taxon>
        <taxon>Hyphomicrobiales</taxon>
        <taxon>Stappiaceae</taxon>
        <taxon>Pseudovibrio</taxon>
    </lineage>
</organism>
<sequence length="286" mass="32746">MIGSTKAKQKEQFVVRLPDGMRDKIALAAKENNRSMNAEIVARLEMTFVAPTISRLKWLLETMERVLGNSKFSLSRLAEAIGEETPYRLERVFSGAEEPTFRLLDSIAEYCAVNSDWLKHGDSVPFKVCVEGTYDEDFLEFLVSDKPKTIHVIRADSEKGEVCVVKQYDDHVCTTIRTYIHLSDHVGATGQRHQVELANTSKKLYRYSGIYSRGCMMPDEQFSKLIAGTIHPLLALNDARYSTWFDDWWDPQMIAKVTRENEPWKGYRKLVERVFEESKAAGHIKA</sequence>
<evidence type="ECO:0000259" key="1">
    <source>
        <dbReference type="Pfam" id="PF03869"/>
    </source>
</evidence>
<dbReference type="AlphaFoldDB" id="A0A1U7JLC5"/>
<dbReference type="GO" id="GO:0003677">
    <property type="term" value="F:DNA binding"/>
    <property type="evidence" value="ECO:0007669"/>
    <property type="project" value="InterPro"/>
</dbReference>
<dbReference type="InterPro" id="IPR005569">
    <property type="entry name" value="Arc_DNA-bd_dom"/>
</dbReference>
<keyword evidence="3" id="KW-1185">Reference proteome</keyword>
<dbReference type="Proteomes" id="UP000185783">
    <property type="component" value="Unassembled WGS sequence"/>
</dbReference>
<name>A0A1U7JLC5_9HYPH</name>
<dbReference type="Pfam" id="PF03869">
    <property type="entry name" value="Arc"/>
    <property type="match status" value="1"/>
</dbReference>
<dbReference type="RefSeq" id="WP_028480053.1">
    <property type="nucleotide sequence ID" value="NZ_LVVZ01000005.1"/>
</dbReference>
<protein>
    <recommendedName>
        <fullName evidence="1">Arc-like DNA binding domain-containing protein</fullName>
    </recommendedName>
</protein>
<dbReference type="InterPro" id="IPR010985">
    <property type="entry name" value="Ribbon_hlx_hlx"/>
</dbReference>
<reference evidence="2 3" key="1">
    <citation type="submission" date="2016-03" db="EMBL/GenBank/DDBJ databases">
        <title>Genome sequence of Nesiotobacter sp. nov., a moderately halophilic alphaproteobacterium isolated from the Yellow Sea, China.</title>
        <authorList>
            <person name="Zhang G."/>
            <person name="Zhang R."/>
        </authorList>
    </citation>
    <scope>NUCLEOTIDE SEQUENCE [LARGE SCALE GENOMIC DNA]</scope>
    <source>
        <strain evidence="2 3">WB1-6</strain>
    </source>
</reference>
<dbReference type="EMBL" id="LVVZ01000005">
    <property type="protein sequence ID" value="OKL45451.1"/>
    <property type="molecule type" value="Genomic_DNA"/>
</dbReference>
<gene>
    <name evidence="2" type="ORF">A3843_03780</name>
</gene>
<proteinExistence type="predicted"/>
<feature type="domain" description="Arc-like DNA binding" evidence="1">
    <location>
        <begin position="8"/>
        <end position="49"/>
    </location>
</feature>
<dbReference type="SUPFAM" id="SSF47598">
    <property type="entry name" value="Ribbon-helix-helix"/>
    <property type="match status" value="1"/>
</dbReference>
<dbReference type="InterPro" id="IPR013321">
    <property type="entry name" value="Arc_rbn_hlx_hlx"/>
</dbReference>
<accession>A0A1U7JLC5</accession>
<dbReference type="Gene3D" id="1.10.1220.10">
    <property type="entry name" value="Met repressor-like"/>
    <property type="match status" value="1"/>
</dbReference>